<dbReference type="AlphaFoldDB" id="A0A1S1N5P0"/>
<accession>A0A1S1N5P0</accession>
<evidence type="ECO:0000313" key="2">
    <source>
        <dbReference type="Proteomes" id="UP000180253"/>
    </source>
</evidence>
<protein>
    <submittedName>
        <fullName evidence="1">Uncharacterized protein</fullName>
    </submittedName>
</protein>
<organism evidence="1 2">
    <name type="scientific">Pseudoalteromonas byunsanensis</name>
    <dbReference type="NCBI Taxonomy" id="327939"/>
    <lineage>
        <taxon>Bacteria</taxon>
        <taxon>Pseudomonadati</taxon>
        <taxon>Pseudomonadota</taxon>
        <taxon>Gammaproteobacteria</taxon>
        <taxon>Alteromonadales</taxon>
        <taxon>Pseudoalteromonadaceae</taxon>
        <taxon>Pseudoalteromonas</taxon>
    </lineage>
</organism>
<dbReference type="EMBL" id="MNAN01000037">
    <property type="protein sequence ID" value="OHU93573.1"/>
    <property type="molecule type" value="Genomic_DNA"/>
</dbReference>
<reference evidence="1 2" key="1">
    <citation type="submission" date="2016-10" db="EMBL/GenBank/DDBJ databases">
        <title>Pseudoalteromonas amylolytica sp. nov., isolated from the surface seawater.</title>
        <authorList>
            <person name="Wu Y.-H."/>
            <person name="Cheng H."/>
            <person name="Jin X.-B."/>
            <person name="Wang C.-S."/>
            <person name="Xu X.-W."/>
        </authorList>
    </citation>
    <scope>NUCLEOTIDE SEQUENCE [LARGE SCALE GENOMIC DNA]</scope>
    <source>
        <strain evidence="1 2">JCM 12483</strain>
    </source>
</reference>
<proteinExistence type="predicted"/>
<comment type="caution">
    <text evidence="1">The sequence shown here is derived from an EMBL/GenBank/DDBJ whole genome shotgun (WGS) entry which is preliminary data.</text>
</comment>
<dbReference type="Proteomes" id="UP000180253">
    <property type="component" value="Unassembled WGS sequence"/>
</dbReference>
<sequence>MKMTKFNFSPTEENEFFKIVEFRERVSDHLVSQLREMLEEGRVHTEAVVDEIRYLEGLRDRTRTKKAKKFSGGKLKGFWHSHFFNGDVSEQAKNYMKLLDKEGAFEKIYRDILAKTNDPMELSRLLAERIVAQQYQDINSAKSWTGNWIIYAKHNDKNYYLMVASHSSPGDDTDPLYSEMKSKCESQFPFLFSNENS</sequence>
<evidence type="ECO:0000313" key="1">
    <source>
        <dbReference type="EMBL" id="OHU93573.1"/>
    </source>
</evidence>
<gene>
    <name evidence="1" type="ORF">BIW53_19740</name>
</gene>
<keyword evidence="2" id="KW-1185">Reference proteome</keyword>
<name>A0A1S1N5P0_9GAMM</name>